<sequence length="283" mass="31239">MRAADPRIVLGLYRSRYERRLLTGALDLGVRTIDTSFNYLGFRAHETLVKVARDLLPRFSISTKVGFFPGPGRAEHSIDPGRLRAAIGQSARDLGQEPDLVFLHNPERSLTQLSEGSARHRLADACSVLADAREQGLCGAWGVASWDPRPLAAIVGSDLPRPDVLMVRGGLFVGIGVLEAVDCLTERWKPSAMWGMSPFGGSTAEPVWNTFDPRLFLCDPERDCSAVQAAFRCAYHLPVVDAVAVGTDNLDHLRELTDSLGIGVDEVTVRRYRRLLRDRCQED</sequence>
<dbReference type="RefSeq" id="WP_216341997.1">
    <property type="nucleotide sequence ID" value="NZ_JAHLEM010000114.1"/>
</dbReference>
<dbReference type="InterPro" id="IPR023210">
    <property type="entry name" value="NADP_OxRdtase_dom"/>
</dbReference>
<name>A0ABS6CDN6_9ACTN</name>
<evidence type="ECO:0000313" key="2">
    <source>
        <dbReference type="EMBL" id="MBU3864995.1"/>
    </source>
</evidence>
<dbReference type="Proteomes" id="UP000720508">
    <property type="component" value="Unassembled WGS sequence"/>
</dbReference>
<organism evidence="2 3">
    <name type="scientific">Streptomyces niphimycinicus</name>
    <dbReference type="NCBI Taxonomy" id="2842201"/>
    <lineage>
        <taxon>Bacteria</taxon>
        <taxon>Bacillati</taxon>
        <taxon>Actinomycetota</taxon>
        <taxon>Actinomycetes</taxon>
        <taxon>Kitasatosporales</taxon>
        <taxon>Streptomycetaceae</taxon>
        <taxon>Streptomyces</taxon>
    </lineage>
</organism>
<reference evidence="2 3" key="1">
    <citation type="submission" date="2021-06" db="EMBL/GenBank/DDBJ databases">
        <authorList>
            <person name="Pan X."/>
        </authorList>
    </citation>
    <scope>NUCLEOTIDE SEQUENCE [LARGE SCALE GENOMIC DNA]</scope>
    <source>
        <strain evidence="2 3">4503</strain>
    </source>
</reference>
<gene>
    <name evidence="2" type="ORF">KN815_13185</name>
</gene>
<comment type="caution">
    <text evidence="2">The sequence shown here is derived from an EMBL/GenBank/DDBJ whole genome shotgun (WGS) entry which is preliminary data.</text>
</comment>
<keyword evidence="3" id="KW-1185">Reference proteome</keyword>
<dbReference type="Pfam" id="PF00248">
    <property type="entry name" value="Aldo_ket_red"/>
    <property type="match status" value="1"/>
</dbReference>
<accession>A0ABS6CDN6</accession>
<protein>
    <submittedName>
        <fullName evidence="2">Aldo/keto reductase</fullName>
    </submittedName>
</protein>
<dbReference type="EMBL" id="JAHLEM010000114">
    <property type="protein sequence ID" value="MBU3864995.1"/>
    <property type="molecule type" value="Genomic_DNA"/>
</dbReference>
<proteinExistence type="predicted"/>
<feature type="domain" description="NADP-dependent oxidoreductase" evidence="1">
    <location>
        <begin position="18"/>
        <end position="154"/>
    </location>
</feature>
<evidence type="ECO:0000259" key="1">
    <source>
        <dbReference type="Pfam" id="PF00248"/>
    </source>
</evidence>
<evidence type="ECO:0000313" key="3">
    <source>
        <dbReference type="Proteomes" id="UP000720508"/>
    </source>
</evidence>